<evidence type="ECO:0000313" key="3">
    <source>
        <dbReference type="Proteomes" id="UP000191691"/>
    </source>
</evidence>
<reference evidence="3" key="1">
    <citation type="journal article" date="2017" name="Nat. Microbiol.">
        <title>Global analysis of biosynthetic gene clusters reveals vast potential of secondary metabolite production in Penicillium species.</title>
        <authorList>
            <person name="Nielsen J.C."/>
            <person name="Grijseels S."/>
            <person name="Prigent S."/>
            <person name="Ji B."/>
            <person name="Dainat J."/>
            <person name="Nielsen K.F."/>
            <person name="Frisvad J.C."/>
            <person name="Workman M."/>
            <person name="Nielsen J."/>
        </authorList>
    </citation>
    <scope>NUCLEOTIDE SEQUENCE [LARGE SCALE GENOMIC DNA]</scope>
    <source>
        <strain evidence="3">IBT 13039</strain>
    </source>
</reference>
<keyword evidence="3" id="KW-1185">Reference proteome</keyword>
<sequence length="34" mass="3743">FHHYLFHAHVPFPVPAAVLILVLVPGSPPITKDL</sequence>
<proteinExistence type="predicted"/>
<comment type="caution">
    <text evidence="2">The sequence shown here is derived from an EMBL/GenBank/DDBJ whole genome shotgun (WGS) entry which is preliminary data.</text>
</comment>
<keyword evidence="1" id="KW-0472">Membrane</keyword>
<feature type="transmembrane region" description="Helical" evidence="1">
    <location>
        <begin position="6"/>
        <end position="24"/>
    </location>
</feature>
<feature type="non-terminal residue" evidence="2">
    <location>
        <position position="34"/>
    </location>
</feature>
<dbReference type="EMBL" id="MOOB01000683">
    <property type="protein sequence ID" value="OQE43853.1"/>
    <property type="molecule type" value="Genomic_DNA"/>
</dbReference>
<protein>
    <submittedName>
        <fullName evidence="2">Uncharacterized protein</fullName>
    </submittedName>
</protein>
<name>A0A1V6V075_PENNA</name>
<dbReference type="AlphaFoldDB" id="A0A1V6V075"/>
<keyword evidence="1" id="KW-0812">Transmembrane</keyword>
<evidence type="ECO:0000256" key="1">
    <source>
        <dbReference type="SAM" id="Phobius"/>
    </source>
</evidence>
<gene>
    <name evidence="2" type="ORF">PENNAL_c0683G02637</name>
</gene>
<organism evidence="2 3">
    <name type="scientific">Penicillium nalgiovense</name>
    <dbReference type="NCBI Taxonomy" id="60175"/>
    <lineage>
        <taxon>Eukaryota</taxon>
        <taxon>Fungi</taxon>
        <taxon>Dikarya</taxon>
        <taxon>Ascomycota</taxon>
        <taxon>Pezizomycotina</taxon>
        <taxon>Eurotiomycetes</taxon>
        <taxon>Eurotiomycetidae</taxon>
        <taxon>Eurotiales</taxon>
        <taxon>Aspergillaceae</taxon>
        <taxon>Penicillium</taxon>
    </lineage>
</organism>
<keyword evidence="1" id="KW-1133">Transmembrane helix</keyword>
<accession>A0A1V6V075</accession>
<evidence type="ECO:0000313" key="2">
    <source>
        <dbReference type="EMBL" id="OQE43853.1"/>
    </source>
</evidence>
<feature type="non-terminal residue" evidence="2">
    <location>
        <position position="1"/>
    </location>
</feature>
<dbReference type="Proteomes" id="UP000191691">
    <property type="component" value="Unassembled WGS sequence"/>
</dbReference>